<keyword evidence="2" id="KW-0732">Signal</keyword>
<gene>
    <name evidence="7" type="ORF">AXW67_22815</name>
</gene>
<reference evidence="7 8" key="1">
    <citation type="submission" date="2016-02" db="EMBL/GenBank/DDBJ databases">
        <title>Draft genome sequence of the strain BR 10247T Bradyrhizobium neotropicale isolated from nodules of Centrolobium paraense.</title>
        <authorList>
            <person name="Simoes-Araujo J.L."/>
            <person name="Barauna A.C."/>
            <person name="Silva K."/>
            <person name="Zilli J.E."/>
        </authorList>
    </citation>
    <scope>NUCLEOTIDE SEQUENCE [LARGE SCALE GENOMIC DNA]</scope>
    <source>
        <strain evidence="7 8">BR 10247</strain>
    </source>
</reference>
<accession>A0A176YV89</accession>
<keyword evidence="4" id="KW-0998">Cell outer membrane</keyword>
<comment type="subcellular location">
    <subcellularLocation>
        <location evidence="1">Cell outer membrane</location>
    </subcellularLocation>
</comment>
<dbReference type="EMBL" id="LSEF01000089">
    <property type="protein sequence ID" value="OAF11638.1"/>
    <property type="molecule type" value="Genomic_DNA"/>
</dbReference>
<evidence type="ECO:0000313" key="8">
    <source>
        <dbReference type="Proteomes" id="UP000077173"/>
    </source>
</evidence>
<keyword evidence="8" id="KW-1185">Reference proteome</keyword>
<evidence type="ECO:0000256" key="1">
    <source>
        <dbReference type="ARBA" id="ARBA00004442"/>
    </source>
</evidence>
<evidence type="ECO:0000256" key="2">
    <source>
        <dbReference type="ARBA" id="ARBA00022729"/>
    </source>
</evidence>
<dbReference type="GO" id="GO:0009279">
    <property type="term" value="C:cell outer membrane"/>
    <property type="evidence" value="ECO:0007669"/>
    <property type="project" value="UniProtKB-SubCell"/>
</dbReference>
<evidence type="ECO:0000313" key="7">
    <source>
        <dbReference type="EMBL" id="OAF11638.1"/>
    </source>
</evidence>
<dbReference type="Pfam" id="PF13505">
    <property type="entry name" value="OMP_b-brl"/>
    <property type="match status" value="1"/>
</dbReference>
<evidence type="ECO:0000256" key="3">
    <source>
        <dbReference type="ARBA" id="ARBA00023136"/>
    </source>
</evidence>
<dbReference type="InterPro" id="IPR011250">
    <property type="entry name" value="OMP/PagP_B-barrel"/>
</dbReference>
<proteinExistence type="inferred from homology"/>
<sequence>MTQVASAADFPVKATAYGAVYNWTGFYAGVNVGGGWGRSSVDASFDPRSRFDTAVANSTSGRISGALGGLQAGYNMQINRLIFGVETDIQATGQQGKGQSTASLTSPNECLAPCVQPPPTVTNAPLNHSQSLPWFGTLRGRIGFMPSDRSLFYVTGGLAYGEIDASTTLTVAPQVCLAPCTPNPGGSITSNFGQAKLGWVVGAGFESALVGGWTGKIEYLHLDFGSISSGLTQVAIWPFVGTLQASSRLTDDIVRVGVNYRFGNAAVAKY</sequence>
<name>A0A176YV89_9BRAD</name>
<dbReference type="InterPro" id="IPR027385">
    <property type="entry name" value="Beta-barrel_OMP"/>
</dbReference>
<dbReference type="Proteomes" id="UP000077173">
    <property type="component" value="Unassembled WGS sequence"/>
</dbReference>
<dbReference type="InterPro" id="IPR051692">
    <property type="entry name" value="OMP-like"/>
</dbReference>
<protein>
    <recommendedName>
        <fullName evidence="6">Outer membrane protein beta-barrel domain-containing protein</fullName>
    </recommendedName>
</protein>
<organism evidence="7 8">
    <name type="scientific">Bradyrhizobium neotropicale</name>
    <dbReference type="NCBI Taxonomy" id="1497615"/>
    <lineage>
        <taxon>Bacteria</taxon>
        <taxon>Pseudomonadati</taxon>
        <taxon>Pseudomonadota</taxon>
        <taxon>Alphaproteobacteria</taxon>
        <taxon>Hyphomicrobiales</taxon>
        <taxon>Nitrobacteraceae</taxon>
        <taxon>Bradyrhizobium</taxon>
    </lineage>
</organism>
<dbReference type="PANTHER" id="PTHR34001:SF3">
    <property type="entry name" value="BLL7405 PROTEIN"/>
    <property type="match status" value="1"/>
</dbReference>
<evidence type="ECO:0000256" key="5">
    <source>
        <dbReference type="ARBA" id="ARBA00038306"/>
    </source>
</evidence>
<comment type="caution">
    <text evidence="7">The sequence shown here is derived from an EMBL/GenBank/DDBJ whole genome shotgun (WGS) entry which is preliminary data.</text>
</comment>
<dbReference type="Gene3D" id="2.40.160.20">
    <property type="match status" value="1"/>
</dbReference>
<evidence type="ECO:0000259" key="6">
    <source>
        <dbReference type="Pfam" id="PF13505"/>
    </source>
</evidence>
<keyword evidence="3" id="KW-0472">Membrane</keyword>
<dbReference type="PANTHER" id="PTHR34001">
    <property type="entry name" value="BLL7405 PROTEIN"/>
    <property type="match status" value="1"/>
</dbReference>
<evidence type="ECO:0000256" key="4">
    <source>
        <dbReference type="ARBA" id="ARBA00023237"/>
    </source>
</evidence>
<comment type="similarity">
    <text evidence="5">Belongs to the Omp25/RopB family.</text>
</comment>
<dbReference type="SUPFAM" id="SSF56925">
    <property type="entry name" value="OMPA-like"/>
    <property type="match status" value="1"/>
</dbReference>
<feature type="domain" description="Outer membrane protein beta-barrel" evidence="6">
    <location>
        <begin position="19"/>
        <end position="262"/>
    </location>
</feature>
<dbReference type="AlphaFoldDB" id="A0A176YV89"/>